<dbReference type="InterPro" id="IPR050072">
    <property type="entry name" value="Peptidase_M20A"/>
</dbReference>
<dbReference type="PANTHER" id="PTHR43808:SF32">
    <property type="entry name" value="ARGE_DAPE-RELATED DEACYLASE"/>
    <property type="match status" value="1"/>
</dbReference>
<protein>
    <submittedName>
        <fullName evidence="6">Acetylornithine deacetylase</fullName>
    </submittedName>
</protein>
<comment type="cofactor">
    <cofactor evidence="1">
        <name>Zn(2+)</name>
        <dbReference type="ChEBI" id="CHEBI:29105"/>
    </cofactor>
</comment>
<keyword evidence="4" id="KW-0862">Zinc</keyword>
<evidence type="ECO:0000259" key="5">
    <source>
        <dbReference type="Pfam" id="PF07687"/>
    </source>
</evidence>
<dbReference type="GO" id="GO:0016787">
    <property type="term" value="F:hydrolase activity"/>
    <property type="evidence" value="ECO:0007669"/>
    <property type="project" value="UniProtKB-KW"/>
</dbReference>
<reference evidence="6 7" key="1">
    <citation type="submission" date="2019-08" db="EMBL/GenBank/DDBJ databases">
        <authorList>
            <person name="Peeters C."/>
        </authorList>
    </citation>
    <scope>NUCLEOTIDE SEQUENCE [LARGE SCALE GENOMIC DNA]</scope>
    <source>
        <strain evidence="6 7">LMG 31110</strain>
    </source>
</reference>
<dbReference type="OrthoDB" id="7055905at2"/>
<evidence type="ECO:0000256" key="3">
    <source>
        <dbReference type="ARBA" id="ARBA00022801"/>
    </source>
</evidence>
<dbReference type="SUPFAM" id="SSF55031">
    <property type="entry name" value="Bacterial exopeptidase dimerisation domain"/>
    <property type="match status" value="1"/>
</dbReference>
<evidence type="ECO:0000256" key="4">
    <source>
        <dbReference type="ARBA" id="ARBA00022833"/>
    </source>
</evidence>
<dbReference type="PROSITE" id="PS00759">
    <property type="entry name" value="ARGE_DAPE_CPG2_2"/>
    <property type="match status" value="1"/>
</dbReference>
<dbReference type="InterPro" id="IPR036264">
    <property type="entry name" value="Bact_exopeptidase_dim_dom"/>
</dbReference>
<organism evidence="6 7">
    <name type="scientific">Pandoraea communis</name>
    <dbReference type="NCBI Taxonomy" id="2508297"/>
    <lineage>
        <taxon>Bacteria</taxon>
        <taxon>Pseudomonadati</taxon>
        <taxon>Pseudomonadota</taxon>
        <taxon>Betaproteobacteria</taxon>
        <taxon>Burkholderiales</taxon>
        <taxon>Burkholderiaceae</taxon>
        <taxon>Pandoraea</taxon>
    </lineage>
</organism>
<dbReference type="GO" id="GO:0046872">
    <property type="term" value="F:metal ion binding"/>
    <property type="evidence" value="ECO:0007669"/>
    <property type="project" value="UniProtKB-KW"/>
</dbReference>
<evidence type="ECO:0000256" key="1">
    <source>
        <dbReference type="ARBA" id="ARBA00001947"/>
    </source>
</evidence>
<dbReference type="Pfam" id="PF01546">
    <property type="entry name" value="Peptidase_M20"/>
    <property type="match status" value="1"/>
</dbReference>
<dbReference type="Gene3D" id="3.30.70.360">
    <property type="match status" value="1"/>
</dbReference>
<proteinExistence type="predicted"/>
<dbReference type="RefSeq" id="WP_150691296.1">
    <property type="nucleotide sequence ID" value="NZ_CABPSJ010000006.1"/>
</dbReference>
<gene>
    <name evidence="6" type="ORF">PCO31110_04132</name>
</gene>
<dbReference type="InterPro" id="IPR011650">
    <property type="entry name" value="Peptidase_M20_dimer"/>
</dbReference>
<evidence type="ECO:0000313" key="7">
    <source>
        <dbReference type="Proteomes" id="UP000337189"/>
    </source>
</evidence>
<dbReference type="CDD" id="cd08659">
    <property type="entry name" value="M20_ArgE_DapE-like"/>
    <property type="match status" value="1"/>
</dbReference>
<name>A0A5E4XTB8_9BURK</name>
<keyword evidence="2" id="KW-0479">Metal-binding</keyword>
<evidence type="ECO:0000256" key="2">
    <source>
        <dbReference type="ARBA" id="ARBA00022723"/>
    </source>
</evidence>
<dbReference type="SUPFAM" id="SSF53187">
    <property type="entry name" value="Zn-dependent exopeptidases"/>
    <property type="match status" value="1"/>
</dbReference>
<keyword evidence="3" id="KW-0378">Hydrolase</keyword>
<dbReference type="Pfam" id="PF07687">
    <property type="entry name" value="M20_dimer"/>
    <property type="match status" value="1"/>
</dbReference>
<dbReference type="EMBL" id="CABPSJ010000006">
    <property type="protein sequence ID" value="VVE39594.1"/>
    <property type="molecule type" value="Genomic_DNA"/>
</dbReference>
<dbReference type="Gene3D" id="3.40.630.10">
    <property type="entry name" value="Zn peptidases"/>
    <property type="match status" value="1"/>
</dbReference>
<dbReference type="PANTHER" id="PTHR43808">
    <property type="entry name" value="ACETYLORNITHINE DEACETYLASE"/>
    <property type="match status" value="1"/>
</dbReference>
<evidence type="ECO:0000313" key="6">
    <source>
        <dbReference type="EMBL" id="VVE39594.1"/>
    </source>
</evidence>
<dbReference type="InterPro" id="IPR002933">
    <property type="entry name" value="Peptidase_M20"/>
</dbReference>
<feature type="domain" description="Peptidase M20 dimerisation" evidence="5">
    <location>
        <begin position="175"/>
        <end position="278"/>
    </location>
</feature>
<dbReference type="InterPro" id="IPR001261">
    <property type="entry name" value="ArgE/DapE_CS"/>
</dbReference>
<dbReference type="AlphaFoldDB" id="A0A5E4XTB8"/>
<accession>A0A5E4XTB8</accession>
<dbReference type="Proteomes" id="UP000337189">
    <property type="component" value="Unassembled WGS sequence"/>
</dbReference>
<sequence>MMDDTLFDPVLLTQRMVQTQTVNPPGDELLLAVKLKDLLSELGLHTLVQEIAPGRANLIAWSLGSTSPRLCFTGHLDTVPFGVASWRASPLSGHIDGDRLYGRGSSDMKGGIAAFVSALKRYKDRQGALPCVLVILTAGEETGCEGAKRLIELCVPDLNVGAMIVGEPTSNQCAIGHKGALWLHAQTSGCAAHGAMPELGDNAIYHASDAIQRLRIFDFETPDDPLLGRPSLNVGTIAGGTNVNSVPDAATFSIDVRTVGGTSHDALVDRLGAYLGQKVRLSAAVDVPALTNELENPWLSYAIETTEAATGVRAGQTTVAYFSDGPVLRDWLGEVPTVILGPGEASQAHQTDEWCSVQRILQCTGIYLQLISGWQASAGASSQMHAATTS</sequence>